<sequence length="125" mass="14531">MKTMVRHAGLVYRRIILKHTSFYSSLHSKISNPCKKEKGESEKYVFFRCLVKTGGNCLLRLRARKSLRIALNLLTLFSRKIRTISWKIYQLEVTFDISRIKAPLVSVENDHEKNVLLLIDEAASH</sequence>
<accession>A0AAP0X6Y4</accession>
<proteinExistence type="predicted"/>
<protein>
    <submittedName>
        <fullName evidence="1">Uncharacterized protein</fullName>
    </submittedName>
</protein>
<dbReference type="EMBL" id="JBBPBK010000001">
    <property type="protein sequence ID" value="KAK9292012.1"/>
    <property type="molecule type" value="Genomic_DNA"/>
</dbReference>
<organism evidence="1 2">
    <name type="scientific">Liquidambar formosana</name>
    <name type="common">Formosan gum</name>
    <dbReference type="NCBI Taxonomy" id="63359"/>
    <lineage>
        <taxon>Eukaryota</taxon>
        <taxon>Viridiplantae</taxon>
        <taxon>Streptophyta</taxon>
        <taxon>Embryophyta</taxon>
        <taxon>Tracheophyta</taxon>
        <taxon>Spermatophyta</taxon>
        <taxon>Magnoliopsida</taxon>
        <taxon>eudicotyledons</taxon>
        <taxon>Gunneridae</taxon>
        <taxon>Pentapetalae</taxon>
        <taxon>Saxifragales</taxon>
        <taxon>Altingiaceae</taxon>
        <taxon>Liquidambar</taxon>
    </lineage>
</organism>
<comment type="caution">
    <text evidence="1">The sequence shown here is derived from an EMBL/GenBank/DDBJ whole genome shotgun (WGS) entry which is preliminary data.</text>
</comment>
<keyword evidence="2" id="KW-1185">Reference proteome</keyword>
<reference evidence="1 2" key="1">
    <citation type="journal article" date="2024" name="Plant J.">
        <title>Genome sequences and population genomics reveal climatic adaptation and genomic divergence between two closely related sweetgum species.</title>
        <authorList>
            <person name="Xu W.Q."/>
            <person name="Ren C.Q."/>
            <person name="Zhang X.Y."/>
            <person name="Comes H.P."/>
            <person name="Liu X.H."/>
            <person name="Li Y.G."/>
            <person name="Kettle C.J."/>
            <person name="Jalonen R."/>
            <person name="Gaisberger H."/>
            <person name="Ma Y.Z."/>
            <person name="Qiu Y.X."/>
        </authorList>
    </citation>
    <scope>NUCLEOTIDE SEQUENCE [LARGE SCALE GENOMIC DNA]</scope>
    <source>
        <strain evidence="1">Hangzhou</strain>
    </source>
</reference>
<name>A0AAP0X6Y4_LIQFO</name>
<gene>
    <name evidence="1" type="ORF">L1049_019965</name>
</gene>
<dbReference type="Proteomes" id="UP001415857">
    <property type="component" value="Unassembled WGS sequence"/>
</dbReference>
<evidence type="ECO:0000313" key="2">
    <source>
        <dbReference type="Proteomes" id="UP001415857"/>
    </source>
</evidence>
<evidence type="ECO:0000313" key="1">
    <source>
        <dbReference type="EMBL" id="KAK9292012.1"/>
    </source>
</evidence>
<dbReference type="AlphaFoldDB" id="A0AAP0X6Y4"/>